<name>A0AAD7R3I5_9TELE</name>
<sequence>MALRSIQQYLQAMQCHVGMVMQQPLWPHLDLMIFHSQEQQAPLSLVFSKNHPRCVAGRAAPLPAAFQRQAAANRSSEESEMIITFNTAYNIAKEELPFTKCKSEIILMKKNGLNVNPTYSNDTACAQFIGVIADNLTKKTGVQIADSTYMSFLRGMPQLRGIF</sequence>
<accession>A0AAD7R3I5</accession>
<dbReference type="Proteomes" id="UP001221898">
    <property type="component" value="Unassembled WGS sequence"/>
</dbReference>
<dbReference type="AlphaFoldDB" id="A0AAD7R3I5"/>
<dbReference type="PANTHER" id="PTHR46880">
    <property type="entry name" value="RAS-ASSOCIATING DOMAIN-CONTAINING PROTEIN"/>
    <property type="match status" value="1"/>
</dbReference>
<organism evidence="1 2">
    <name type="scientific">Aldrovandia affinis</name>
    <dbReference type="NCBI Taxonomy" id="143900"/>
    <lineage>
        <taxon>Eukaryota</taxon>
        <taxon>Metazoa</taxon>
        <taxon>Chordata</taxon>
        <taxon>Craniata</taxon>
        <taxon>Vertebrata</taxon>
        <taxon>Euteleostomi</taxon>
        <taxon>Actinopterygii</taxon>
        <taxon>Neopterygii</taxon>
        <taxon>Teleostei</taxon>
        <taxon>Notacanthiformes</taxon>
        <taxon>Halosauridae</taxon>
        <taxon>Aldrovandia</taxon>
    </lineage>
</organism>
<proteinExistence type="predicted"/>
<evidence type="ECO:0000313" key="2">
    <source>
        <dbReference type="Proteomes" id="UP001221898"/>
    </source>
</evidence>
<gene>
    <name evidence="1" type="ORF">AAFF_G00435740</name>
</gene>
<protein>
    <submittedName>
        <fullName evidence="1">Uncharacterized protein</fullName>
    </submittedName>
</protein>
<dbReference type="EMBL" id="JAINUG010000950">
    <property type="protein sequence ID" value="KAJ8358493.1"/>
    <property type="molecule type" value="Genomic_DNA"/>
</dbReference>
<keyword evidence="2" id="KW-1185">Reference proteome</keyword>
<comment type="caution">
    <text evidence="1">The sequence shown here is derived from an EMBL/GenBank/DDBJ whole genome shotgun (WGS) entry which is preliminary data.</text>
</comment>
<evidence type="ECO:0000313" key="1">
    <source>
        <dbReference type="EMBL" id="KAJ8358493.1"/>
    </source>
</evidence>
<reference evidence="1" key="1">
    <citation type="journal article" date="2023" name="Science">
        <title>Genome structures resolve the early diversification of teleost fishes.</title>
        <authorList>
            <person name="Parey E."/>
            <person name="Louis A."/>
            <person name="Montfort J."/>
            <person name="Bouchez O."/>
            <person name="Roques C."/>
            <person name="Iampietro C."/>
            <person name="Lluch J."/>
            <person name="Castinel A."/>
            <person name="Donnadieu C."/>
            <person name="Desvignes T."/>
            <person name="Floi Bucao C."/>
            <person name="Jouanno E."/>
            <person name="Wen M."/>
            <person name="Mejri S."/>
            <person name="Dirks R."/>
            <person name="Jansen H."/>
            <person name="Henkel C."/>
            <person name="Chen W.J."/>
            <person name="Zahm M."/>
            <person name="Cabau C."/>
            <person name="Klopp C."/>
            <person name="Thompson A.W."/>
            <person name="Robinson-Rechavi M."/>
            <person name="Braasch I."/>
            <person name="Lecointre G."/>
            <person name="Bobe J."/>
            <person name="Postlethwait J.H."/>
            <person name="Berthelot C."/>
            <person name="Roest Crollius H."/>
            <person name="Guiguen Y."/>
        </authorList>
    </citation>
    <scope>NUCLEOTIDE SEQUENCE</scope>
    <source>
        <strain evidence="1">NC1722</strain>
    </source>
</reference>
<dbReference type="PANTHER" id="PTHR46880:SF5">
    <property type="entry name" value="DUF4371 DOMAIN-CONTAINING PROTEIN"/>
    <property type="match status" value="1"/>
</dbReference>